<gene>
    <name evidence="1" type="ORF">AMJ83_05135</name>
</gene>
<name>A0A0S8FVZ1_UNCW3</name>
<sequence>MKVSVKMLVALFFVVSIGWSYWYGTVYWKDGGNVGRDCKVTAHGVDTTDVVVYTGSQGEYVLHDQDGMAPGKTYDPVRGQKDREGETWTGVVDGETYYTYPNKEKDITLNPPEENPSK</sequence>
<dbReference type="AlphaFoldDB" id="A0A0S8FVZ1"/>
<organism evidence="1 2">
    <name type="scientific">candidate division WOR_3 bacterium SM23_42</name>
    <dbReference type="NCBI Taxonomy" id="1703779"/>
    <lineage>
        <taxon>Bacteria</taxon>
        <taxon>Bacteria division WOR-3</taxon>
    </lineage>
</organism>
<dbReference type="Proteomes" id="UP000051373">
    <property type="component" value="Unassembled WGS sequence"/>
</dbReference>
<evidence type="ECO:0000313" key="1">
    <source>
        <dbReference type="EMBL" id="KPK63836.1"/>
    </source>
</evidence>
<reference evidence="1 2" key="1">
    <citation type="journal article" date="2015" name="Microbiome">
        <title>Genomic resolution of linkages in carbon, nitrogen, and sulfur cycling among widespread estuary sediment bacteria.</title>
        <authorList>
            <person name="Baker B.J."/>
            <person name="Lazar C.S."/>
            <person name="Teske A.P."/>
            <person name="Dick G.J."/>
        </authorList>
    </citation>
    <scope>NUCLEOTIDE SEQUENCE [LARGE SCALE GENOMIC DNA]</scope>
    <source>
        <strain evidence="1">SM23_42</strain>
    </source>
</reference>
<dbReference type="STRING" id="1703779.AMJ83_05135"/>
<evidence type="ECO:0000313" key="2">
    <source>
        <dbReference type="Proteomes" id="UP000051373"/>
    </source>
</evidence>
<protein>
    <submittedName>
        <fullName evidence="1">Uncharacterized protein</fullName>
    </submittedName>
</protein>
<comment type="caution">
    <text evidence="1">The sequence shown here is derived from an EMBL/GenBank/DDBJ whole genome shotgun (WGS) entry which is preliminary data.</text>
</comment>
<accession>A0A0S8FVZ1</accession>
<proteinExistence type="predicted"/>
<dbReference type="EMBL" id="LJUJ01000008">
    <property type="protein sequence ID" value="KPK63836.1"/>
    <property type="molecule type" value="Genomic_DNA"/>
</dbReference>